<organism evidence="1 2">
    <name type="scientific">Musa troglodytarum</name>
    <name type="common">fe'i banana</name>
    <dbReference type="NCBI Taxonomy" id="320322"/>
    <lineage>
        <taxon>Eukaryota</taxon>
        <taxon>Viridiplantae</taxon>
        <taxon>Streptophyta</taxon>
        <taxon>Embryophyta</taxon>
        <taxon>Tracheophyta</taxon>
        <taxon>Spermatophyta</taxon>
        <taxon>Magnoliopsida</taxon>
        <taxon>Liliopsida</taxon>
        <taxon>Zingiberales</taxon>
        <taxon>Musaceae</taxon>
        <taxon>Musa</taxon>
    </lineage>
</organism>
<dbReference type="Proteomes" id="UP001055439">
    <property type="component" value="Chromosome 8"/>
</dbReference>
<protein>
    <submittedName>
        <fullName evidence="1">Uncharacterized protein</fullName>
    </submittedName>
</protein>
<sequence length="206" mass="22058">MVDEPGEAKVAELGVERGVEHDVAGLHVAVNHVRLALLVEVEKGGGQSQRDLVPRRPPEGVLGAVEMGVEAAVGHELVDEQELAAGVAPTDQAHQVTVAQPVDDLDLGDVLLPSLLRILGDPFDGNVETIQIAFVDRPESSLAKLPLLVEVPRRADQLLVRNSLRPSFFLELIINRVVTVHTIFGSHNTSSATFVSHSPRSGLLPP</sequence>
<reference evidence="1" key="1">
    <citation type="submission" date="2022-05" db="EMBL/GenBank/DDBJ databases">
        <title>The Musa troglodytarum L. genome provides insights into the mechanism of non-climacteric behaviour and enrichment of carotenoids.</title>
        <authorList>
            <person name="Wang J."/>
        </authorList>
    </citation>
    <scope>NUCLEOTIDE SEQUENCE</scope>
    <source>
        <tissue evidence="1">Leaf</tissue>
    </source>
</reference>
<proteinExistence type="predicted"/>
<evidence type="ECO:0000313" key="2">
    <source>
        <dbReference type="Proteomes" id="UP001055439"/>
    </source>
</evidence>
<dbReference type="OrthoDB" id="1956550at2759"/>
<name>A0A9E7HM24_9LILI</name>
<dbReference type="EMBL" id="CP097510">
    <property type="protein sequence ID" value="URE37034.1"/>
    <property type="molecule type" value="Genomic_DNA"/>
</dbReference>
<accession>A0A9E7HM24</accession>
<evidence type="ECO:0000313" key="1">
    <source>
        <dbReference type="EMBL" id="URE37034.1"/>
    </source>
</evidence>
<dbReference type="AlphaFoldDB" id="A0A9E7HM24"/>
<keyword evidence="2" id="KW-1185">Reference proteome</keyword>
<gene>
    <name evidence="1" type="ORF">MUK42_13471</name>
</gene>